<evidence type="ECO:0000256" key="1">
    <source>
        <dbReference type="SAM" id="Coils"/>
    </source>
</evidence>
<reference evidence="3" key="1">
    <citation type="submission" date="2021-01" db="EMBL/GenBank/DDBJ databases">
        <authorList>
            <person name="Corre E."/>
            <person name="Pelletier E."/>
            <person name="Niang G."/>
            <person name="Scheremetjew M."/>
            <person name="Finn R."/>
            <person name="Kale V."/>
            <person name="Holt S."/>
            <person name="Cochrane G."/>
            <person name="Meng A."/>
            <person name="Brown T."/>
            <person name="Cohen L."/>
        </authorList>
    </citation>
    <scope>NUCLEOTIDE SEQUENCE</scope>
    <source>
        <strain evidence="3">CCMP 2712</strain>
    </source>
</reference>
<dbReference type="EMBL" id="HBKN01007740">
    <property type="protein sequence ID" value="CAE2265597.1"/>
    <property type="molecule type" value="Transcribed_RNA"/>
</dbReference>
<protein>
    <submittedName>
        <fullName evidence="3">Uncharacterized protein</fullName>
    </submittedName>
</protein>
<dbReference type="AlphaFoldDB" id="A0A7S4N4J6"/>
<feature type="coiled-coil region" evidence="1">
    <location>
        <begin position="305"/>
        <end position="332"/>
    </location>
</feature>
<keyword evidence="1" id="KW-0175">Coiled coil</keyword>
<accession>A0A7S4N4J6</accession>
<evidence type="ECO:0000256" key="2">
    <source>
        <dbReference type="SAM" id="MobiDB-lite"/>
    </source>
</evidence>
<evidence type="ECO:0000313" key="3">
    <source>
        <dbReference type="EMBL" id="CAE2265597.1"/>
    </source>
</evidence>
<name>A0A7S4N4J6_GUITH</name>
<organism evidence="3">
    <name type="scientific">Guillardia theta</name>
    <name type="common">Cryptophyte</name>
    <name type="synonym">Cryptomonas phi</name>
    <dbReference type="NCBI Taxonomy" id="55529"/>
    <lineage>
        <taxon>Eukaryota</taxon>
        <taxon>Cryptophyceae</taxon>
        <taxon>Pyrenomonadales</taxon>
        <taxon>Geminigeraceae</taxon>
        <taxon>Guillardia</taxon>
    </lineage>
</organism>
<proteinExistence type="predicted"/>
<feature type="coiled-coil region" evidence="1">
    <location>
        <begin position="172"/>
        <end position="276"/>
    </location>
</feature>
<feature type="region of interest" description="Disordered" evidence="2">
    <location>
        <begin position="1"/>
        <end position="41"/>
    </location>
</feature>
<sequence length="351" mass="40264">MNGKDKRLHGSFGDSVIERKEEADVEEQQAGGGEGKQEKTAKGFKPNALLYLKKIKEPGFAAELKRKGCSGWPCHAGFLCDFCMLRPEWIAESKLEPLNEEIAELKQSIIILRKQQQDVETLERAERLVAGKYWSKSDEERKMTLNSMLEDSTARVEAQEATRAKIAAEKVRDSLLDQLSRVQEKVKLQEKDNTSLKQQVMALQQTLEESRRKLNFVEKDLEDKRSMISEAFKEKSRATTEARRLKLEVEATNMEIAVKNEQIHKLIEELQKLQGVTEERDVFRALADRRAMLSQSIMDEVAEDVVKAERIRDEHVNTIRKLQKELATTRKNIAMQHKAKQRAESSGGERK</sequence>
<gene>
    <name evidence="3" type="ORF">GTHE00462_LOCUS6138</name>
</gene>